<evidence type="ECO:0000313" key="2">
    <source>
        <dbReference type="EMBL" id="CAF4699222.1"/>
    </source>
</evidence>
<evidence type="ECO:0000256" key="1">
    <source>
        <dbReference type="SAM" id="MobiDB-lite"/>
    </source>
</evidence>
<reference evidence="2" key="1">
    <citation type="submission" date="2021-02" db="EMBL/GenBank/DDBJ databases">
        <authorList>
            <person name="Nowell W R."/>
        </authorList>
    </citation>
    <scope>NUCLEOTIDE SEQUENCE</scope>
</reference>
<name>A0A8S3AAS2_9BILA</name>
<dbReference type="AlphaFoldDB" id="A0A8S3AAS2"/>
<sequence length="65" mass="7213">FPREKFVKRDFLEAINALFRLASFSAKSNKKPENRATLSNQDNDDSYLDDGDDVAADGTSAEQTA</sequence>
<accession>A0A8S3AAS2</accession>
<dbReference type="EMBL" id="CAJOBC010161635">
    <property type="protein sequence ID" value="CAF4699222.1"/>
    <property type="molecule type" value="Genomic_DNA"/>
</dbReference>
<evidence type="ECO:0000313" key="3">
    <source>
        <dbReference type="Proteomes" id="UP000681722"/>
    </source>
</evidence>
<feature type="compositionally biased region" description="Acidic residues" evidence="1">
    <location>
        <begin position="42"/>
        <end position="55"/>
    </location>
</feature>
<feature type="region of interest" description="Disordered" evidence="1">
    <location>
        <begin position="27"/>
        <end position="65"/>
    </location>
</feature>
<comment type="caution">
    <text evidence="2">The sequence shown here is derived from an EMBL/GenBank/DDBJ whole genome shotgun (WGS) entry which is preliminary data.</text>
</comment>
<gene>
    <name evidence="2" type="ORF">SRO942_LOCUS51389</name>
</gene>
<protein>
    <submittedName>
        <fullName evidence="2">Uncharacterized protein</fullName>
    </submittedName>
</protein>
<feature type="non-terminal residue" evidence="2">
    <location>
        <position position="1"/>
    </location>
</feature>
<dbReference type="Proteomes" id="UP000681722">
    <property type="component" value="Unassembled WGS sequence"/>
</dbReference>
<organism evidence="2 3">
    <name type="scientific">Didymodactylos carnosus</name>
    <dbReference type="NCBI Taxonomy" id="1234261"/>
    <lineage>
        <taxon>Eukaryota</taxon>
        <taxon>Metazoa</taxon>
        <taxon>Spiralia</taxon>
        <taxon>Gnathifera</taxon>
        <taxon>Rotifera</taxon>
        <taxon>Eurotatoria</taxon>
        <taxon>Bdelloidea</taxon>
        <taxon>Philodinida</taxon>
        <taxon>Philodinidae</taxon>
        <taxon>Didymodactylos</taxon>
    </lineage>
</organism>
<proteinExistence type="predicted"/>